<comment type="caution">
    <text evidence="1">The sequence shown here is derived from an EMBL/GenBank/DDBJ whole genome shotgun (WGS) entry which is preliminary data.</text>
</comment>
<proteinExistence type="predicted"/>
<sequence length="179" mass="19205">MGIGLLVVALIGLTAWGLFAGRLPLPDNQFRALSAGDCIRLVAVGNSEPARDGSLTVGHEEVACDAGPTPMTYTVATVGPGEQSCPTTDYVEYYQVGQTSRANPTEQRQWTTCLVPNYRPDTCYADDDSTLGYQAVPCGQAASFRVDSVTDRADAQCPEPAREMVYPEPPRTFCVRPPG</sequence>
<gene>
    <name evidence="1" type="ORF">CGZ94_11255</name>
</gene>
<reference evidence="1 2" key="1">
    <citation type="submission" date="2017-07" db="EMBL/GenBank/DDBJ databases">
        <title>Draft whole genome sequences of clinical Proprionibacteriaceae strains.</title>
        <authorList>
            <person name="Bernier A.-M."/>
            <person name="Bernard K."/>
            <person name="Domingo M.-C."/>
        </authorList>
    </citation>
    <scope>NUCLEOTIDE SEQUENCE [LARGE SCALE GENOMIC DNA]</scope>
    <source>
        <strain evidence="1 2">NML 030167</strain>
    </source>
</reference>
<name>A0A255GCG9_9ACTN</name>
<evidence type="ECO:0000313" key="2">
    <source>
        <dbReference type="Proteomes" id="UP000215896"/>
    </source>
</evidence>
<dbReference type="Proteomes" id="UP000215896">
    <property type="component" value="Unassembled WGS sequence"/>
</dbReference>
<organism evidence="1 2">
    <name type="scientific">Enemella evansiae</name>
    <dbReference type="NCBI Taxonomy" id="2016499"/>
    <lineage>
        <taxon>Bacteria</taxon>
        <taxon>Bacillati</taxon>
        <taxon>Actinomycetota</taxon>
        <taxon>Actinomycetes</taxon>
        <taxon>Propionibacteriales</taxon>
        <taxon>Propionibacteriaceae</taxon>
        <taxon>Enemella</taxon>
    </lineage>
</organism>
<keyword evidence="2" id="KW-1185">Reference proteome</keyword>
<protein>
    <submittedName>
        <fullName evidence="1">Uncharacterized protein</fullName>
    </submittedName>
</protein>
<accession>A0A255GCG9</accession>
<evidence type="ECO:0000313" key="1">
    <source>
        <dbReference type="EMBL" id="OYO13535.1"/>
    </source>
</evidence>
<dbReference type="EMBL" id="NMVO01000013">
    <property type="protein sequence ID" value="OYO13535.1"/>
    <property type="molecule type" value="Genomic_DNA"/>
</dbReference>
<dbReference type="AlphaFoldDB" id="A0A255GCG9"/>